<dbReference type="PROSITE" id="PS01067">
    <property type="entry name" value="SECE_SEC61G"/>
    <property type="match status" value="1"/>
</dbReference>
<reference evidence="10 11" key="1">
    <citation type="journal article" date="2005" name="Proc. Natl. Acad. Sci. U.S.A.">
        <title>Whole genome sequence of Staphylococcus saprophyticus reveals the pathogenesis of uncomplicated urinary tract infection.</title>
        <authorList>
            <person name="Kuroda M."/>
            <person name="Yamashita A."/>
            <person name="Hirakawa H."/>
            <person name="Kumano M."/>
            <person name="Morikawa K."/>
            <person name="Higashide M."/>
            <person name="Maruyama A."/>
            <person name="Inose Y."/>
            <person name="Matoba K."/>
            <person name="Toh H."/>
            <person name="Kuhara S."/>
            <person name="Hattori M."/>
            <person name="Ohta T."/>
        </authorList>
    </citation>
    <scope>NUCLEOTIDE SEQUENCE [LARGE SCALE GENOMIC DNA]</scope>
    <source>
        <strain evidence="11">ATCC 15305 / DSM 20229 / NCIMB 8711 / NCTC 7292 / S-41</strain>
    </source>
</reference>
<dbReference type="InterPro" id="IPR005807">
    <property type="entry name" value="SecE_bac"/>
</dbReference>
<keyword evidence="2 9" id="KW-0813">Transport</keyword>
<keyword evidence="3 9" id="KW-1003">Cell membrane</keyword>
<dbReference type="GO" id="GO:0005886">
    <property type="term" value="C:plasma membrane"/>
    <property type="evidence" value="ECO:0007669"/>
    <property type="project" value="UniProtKB-SubCell"/>
</dbReference>
<evidence type="ECO:0000256" key="2">
    <source>
        <dbReference type="ARBA" id="ARBA00022448"/>
    </source>
</evidence>
<keyword evidence="8 9" id="KW-0472">Membrane</keyword>
<keyword evidence="4 9" id="KW-0812">Transmembrane</keyword>
<dbReference type="Pfam" id="PF00584">
    <property type="entry name" value="SecE"/>
    <property type="match status" value="1"/>
</dbReference>
<keyword evidence="6 9" id="KW-1133">Transmembrane helix</keyword>
<comment type="subunit">
    <text evidence="9">Component of the Sec protein translocase complex. Heterotrimer consisting of SecY, SecE and SecG subunits. The heterotrimers can form oligomers, although 1 heterotrimer is thought to be able to translocate proteins. Interacts with the ribosome. Interacts with SecDF, and other proteins may be involved. Interacts with SecA.</text>
</comment>
<dbReference type="GO" id="GO:0065002">
    <property type="term" value="P:intracellular protein transmembrane transport"/>
    <property type="evidence" value="ECO:0007669"/>
    <property type="project" value="UniProtKB-UniRule"/>
</dbReference>
<dbReference type="GO" id="GO:0008320">
    <property type="term" value="F:protein transmembrane transporter activity"/>
    <property type="evidence" value="ECO:0007669"/>
    <property type="project" value="UniProtKB-UniRule"/>
</dbReference>
<evidence type="ECO:0000256" key="9">
    <source>
        <dbReference type="HAMAP-Rule" id="MF_00422"/>
    </source>
</evidence>
<dbReference type="Gene3D" id="1.20.5.1030">
    <property type="entry name" value="Preprotein translocase secy subunit"/>
    <property type="match status" value="1"/>
</dbReference>
<dbReference type="eggNOG" id="COG0690">
    <property type="taxonomic scope" value="Bacteria"/>
</dbReference>
<feature type="transmembrane region" description="Helical" evidence="9">
    <location>
        <begin position="26"/>
        <end position="47"/>
    </location>
</feature>
<comment type="similarity">
    <text evidence="9">Belongs to the SecE/SEC61-gamma family.</text>
</comment>
<keyword evidence="5 9" id="KW-0653">Protein transport</keyword>
<protein>
    <recommendedName>
        <fullName evidence="9">Protein translocase subunit SecE</fullName>
    </recommendedName>
</protein>
<dbReference type="GO" id="GO:0006605">
    <property type="term" value="P:protein targeting"/>
    <property type="evidence" value="ECO:0007669"/>
    <property type="project" value="UniProtKB-UniRule"/>
</dbReference>
<dbReference type="InterPro" id="IPR001901">
    <property type="entry name" value="Translocase_SecE/Sec61-g"/>
</dbReference>
<dbReference type="HAMAP" id="MF_00422">
    <property type="entry name" value="SecE"/>
    <property type="match status" value="1"/>
</dbReference>
<evidence type="ECO:0000313" key="10">
    <source>
        <dbReference type="EMBL" id="BAE19365.1"/>
    </source>
</evidence>
<evidence type="ECO:0000256" key="5">
    <source>
        <dbReference type="ARBA" id="ARBA00022927"/>
    </source>
</evidence>
<dbReference type="InterPro" id="IPR038379">
    <property type="entry name" value="SecE_sf"/>
</dbReference>
<dbReference type="GeneID" id="3615550"/>
<dbReference type="KEGG" id="ssp:SSP2220"/>
<evidence type="ECO:0000313" key="11">
    <source>
        <dbReference type="Proteomes" id="UP000006371"/>
    </source>
</evidence>
<evidence type="ECO:0000256" key="1">
    <source>
        <dbReference type="ARBA" id="ARBA00004370"/>
    </source>
</evidence>
<keyword evidence="7 9" id="KW-0811">Translocation</keyword>
<evidence type="ECO:0000256" key="8">
    <source>
        <dbReference type="ARBA" id="ARBA00023136"/>
    </source>
</evidence>
<dbReference type="EMBL" id="AP008934">
    <property type="protein sequence ID" value="BAE19365.1"/>
    <property type="molecule type" value="Genomic_DNA"/>
</dbReference>
<dbReference type="PANTHER" id="PTHR33910:SF1">
    <property type="entry name" value="PROTEIN TRANSLOCASE SUBUNIT SECE"/>
    <property type="match status" value="1"/>
</dbReference>
<dbReference type="Proteomes" id="UP000006371">
    <property type="component" value="Chromosome"/>
</dbReference>
<keyword evidence="11" id="KW-1185">Reference proteome</keyword>
<dbReference type="HOGENOM" id="CLU_113663_8_2_9"/>
<dbReference type="RefSeq" id="WP_011303842.1">
    <property type="nucleotide sequence ID" value="NC_007350.1"/>
</dbReference>
<evidence type="ECO:0000256" key="7">
    <source>
        <dbReference type="ARBA" id="ARBA00023010"/>
    </source>
</evidence>
<dbReference type="AlphaFoldDB" id="Q49V45"/>
<comment type="subcellular location">
    <subcellularLocation>
        <location evidence="9">Cell membrane</location>
        <topology evidence="9">Single-pass membrane protein</topology>
    </subcellularLocation>
    <subcellularLocation>
        <location evidence="1">Membrane</location>
    </subcellularLocation>
</comment>
<dbReference type="GO" id="GO:0009306">
    <property type="term" value="P:protein secretion"/>
    <property type="evidence" value="ECO:0007669"/>
    <property type="project" value="UniProtKB-UniRule"/>
</dbReference>
<dbReference type="GO" id="GO:0043952">
    <property type="term" value="P:protein transport by the Sec complex"/>
    <property type="evidence" value="ECO:0007669"/>
    <property type="project" value="UniProtKB-UniRule"/>
</dbReference>
<sequence length="59" mass="6867">MAKKESFFQGVKSEMEKTSWPTKEELFKYTVIVVATVVFFLVFFYALDLGIGRIIELIK</sequence>
<evidence type="ECO:0000256" key="4">
    <source>
        <dbReference type="ARBA" id="ARBA00022692"/>
    </source>
</evidence>
<dbReference type="NCBIfam" id="TIGR00964">
    <property type="entry name" value="secE_bact"/>
    <property type="match status" value="1"/>
</dbReference>
<gene>
    <name evidence="9" type="primary">secE</name>
    <name evidence="10" type="ordered locus">SSP2220</name>
</gene>
<name>Q49V45_STAS1</name>
<accession>Q49V45</accession>
<dbReference type="PATRIC" id="fig|342451.11.peg.2211"/>
<evidence type="ECO:0000256" key="3">
    <source>
        <dbReference type="ARBA" id="ARBA00022475"/>
    </source>
</evidence>
<proteinExistence type="inferred from homology"/>
<comment type="function">
    <text evidence="9">Essential subunit of the Sec protein translocation channel SecYEG. Clamps together the 2 halves of SecY. May contact the channel plug during translocation.</text>
</comment>
<evidence type="ECO:0000256" key="6">
    <source>
        <dbReference type="ARBA" id="ARBA00022989"/>
    </source>
</evidence>
<dbReference type="PANTHER" id="PTHR33910">
    <property type="entry name" value="PROTEIN TRANSLOCASE SUBUNIT SECE"/>
    <property type="match status" value="1"/>
</dbReference>
<organism evidence="10 11">
    <name type="scientific">Staphylococcus saprophyticus subsp. saprophyticus (strain ATCC 15305 / DSM 20229 / NCIMB 8711 / NCTC 7292 / S-41)</name>
    <dbReference type="NCBI Taxonomy" id="342451"/>
    <lineage>
        <taxon>Bacteria</taxon>
        <taxon>Bacillati</taxon>
        <taxon>Bacillota</taxon>
        <taxon>Bacilli</taxon>
        <taxon>Bacillales</taxon>
        <taxon>Staphylococcaceae</taxon>
        <taxon>Staphylococcus</taxon>
    </lineage>
</organism>